<feature type="transmembrane region" description="Helical" evidence="6">
    <location>
        <begin position="179"/>
        <end position="202"/>
    </location>
</feature>
<evidence type="ECO:0000256" key="1">
    <source>
        <dbReference type="ARBA" id="ARBA00004651"/>
    </source>
</evidence>
<dbReference type="AlphaFoldDB" id="A0A1G2BIL6"/>
<keyword evidence="5 6" id="KW-0472">Membrane</keyword>
<evidence type="ECO:0000256" key="5">
    <source>
        <dbReference type="ARBA" id="ARBA00023136"/>
    </source>
</evidence>
<feature type="transmembrane region" description="Helical" evidence="6">
    <location>
        <begin position="57"/>
        <end position="78"/>
    </location>
</feature>
<evidence type="ECO:0000256" key="3">
    <source>
        <dbReference type="ARBA" id="ARBA00022692"/>
    </source>
</evidence>
<comment type="subcellular location">
    <subcellularLocation>
        <location evidence="1">Cell membrane</location>
        <topology evidence="1">Multi-pass membrane protein</topology>
    </subcellularLocation>
</comment>
<dbReference type="InterPro" id="IPR038730">
    <property type="entry name" value="HyfE-like"/>
</dbReference>
<proteinExistence type="predicted"/>
<keyword evidence="4 6" id="KW-1133">Transmembrane helix</keyword>
<evidence type="ECO:0000313" key="7">
    <source>
        <dbReference type="EMBL" id="OGY88067.1"/>
    </source>
</evidence>
<dbReference type="PANTHER" id="PTHR38601:SF1">
    <property type="entry name" value="HYDROGENASE-4 COMPONENT E"/>
    <property type="match status" value="1"/>
</dbReference>
<feature type="transmembrane region" description="Helical" evidence="6">
    <location>
        <begin position="154"/>
        <end position="173"/>
    </location>
</feature>
<dbReference type="EMBL" id="MHKI01000005">
    <property type="protein sequence ID" value="OGY88067.1"/>
    <property type="molecule type" value="Genomic_DNA"/>
</dbReference>
<feature type="transmembrane region" description="Helical" evidence="6">
    <location>
        <begin position="129"/>
        <end position="145"/>
    </location>
</feature>
<evidence type="ECO:0000256" key="6">
    <source>
        <dbReference type="SAM" id="Phobius"/>
    </source>
</evidence>
<evidence type="ECO:0000256" key="4">
    <source>
        <dbReference type="ARBA" id="ARBA00022989"/>
    </source>
</evidence>
<dbReference type="GO" id="GO:0005886">
    <property type="term" value="C:plasma membrane"/>
    <property type="evidence" value="ECO:0007669"/>
    <property type="project" value="UniProtKB-SubCell"/>
</dbReference>
<keyword evidence="2" id="KW-1003">Cell membrane</keyword>
<protein>
    <submittedName>
        <fullName evidence="7">Uncharacterized protein</fullName>
    </submittedName>
</protein>
<gene>
    <name evidence="7" type="ORF">A2319_02505</name>
</gene>
<comment type="caution">
    <text evidence="7">The sequence shown here is derived from an EMBL/GenBank/DDBJ whole genome shotgun (WGS) entry which is preliminary data.</text>
</comment>
<reference evidence="7 8" key="1">
    <citation type="journal article" date="2016" name="Nat. Commun.">
        <title>Thousands of microbial genomes shed light on interconnected biogeochemical processes in an aquifer system.</title>
        <authorList>
            <person name="Anantharaman K."/>
            <person name="Brown C.T."/>
            <person name="Hug L.A."/>
            <person name="Sharon I."/>
            <person name="Castelle C.J."/>
            <person name="Probst A.J."/>
            <person name="Thomas B.C."/>
            <person name="Singh A."/>
            <person name="Wilkins M.J."/>
            <person name="Karaoz U."/>
            <person name="Brodie E.L."/>
            <person name="Williams K.H."/>
            <person name="Hubbard S.S."/>
            <person name="Banfield J.F."/>
        </authorList>
    </citation>
    <scope>NUCLEOTIDE SEQUENCE [LARGE SCALE GENOMIC DNA]</scope>
</reference>
<evidence type="ECO:0000256" key="2">
    <source>
        <dbReference type="ARBA" id="ARBA00022475"/>
    </source>
</evidence>
<feature type="transmembrane region" description="Helical" evidence="6">
    <location>
        <begin position="6"/>
        <end position="25"/>
    </location>
</feature>
<evidence type="ECO:0000313" key="8">
    <source>
        <dbReference type="Proteomes" id="UP000176420"/>
    </source>
</evidence>
<name>A0A1G2BIL6_9BACT</name>
<feature type="transmembrane region" description="Helical" evidence="6">
    <location>
        <begin position="99"/>
        <end position="117"/>
    </location>
</feature>
<keyword evidence="3 6" id="KW-0812">Transmembrane</keyword>
<dbReference type="Proteomes" id="UP000176420">
    <property type="component" value="Unassembled WGS sequence"/>
</dbReference>
<organism evidence="7 8">
    <name type="scientific">Candidatus Kerfeldbacteria bacterium RIFOXYB2_FULL_38_14</name>
    <dbReference type="NCBI Taxonomy" id="1798547"/>
    <lineage>
        <taxon>Bacteria</taxon>
        <taxon>Candidatus Kerfeldiibacteriota</taxon>
    </lineage>
</organism>
<dbReference type="PANTHER" id="PTHR38601">
    <property type="entry name" value="HYDROGENASE-4 COMPONENT E"/>
    <property type="match status" value="1"/>
</dbReference>
<feature type="transmembrane region" description="Helical" evidence="6">
    <location>
        <begin position="32"/>
        <end position="51"/>
    </location>
</feature>
<sequence length="219" mass="24548">MISDSSQIFFFLEVLIFASVIFMHLSEKNYSVVFLYALQSFIVTVFLFIAVVENFSWMLFFAALAAFAVKVVMAPYFFRRLILKHQLRFNVNTYLKKPLALVVVAILTALTYSHFFAPLTQLAPQNSNAILLAIAMMLTSLFLIINRQGALSQMVGVLSLENAIVSFAFLAGLEESPSSQLGIMFDIAIWVVIATVFAGMVYKQFGSLNVTAMKHLKEE</sequence>
<accession>A0A1G2BIL6</accession>